<dbReference type="SMART" id="SM00382">
    <property type="entry name" value="AAA"/>
    <property type="match status" value="1"/>
</dbReference>
<dbReference type="InterPro" id="IPR003593">
    <property type="entry name" value="AAA+_ATPase"/>
</dbReference>
<feature type="coiled-coil region" evidence="7">
    <location>
        <begin position="32"/>
        <end position="59"/>
    </location>
</feature>
<protein>
    <recommendedName>
        <fullName evidence="8">AAA+ ATPase domain-containing protein</fullName>
    </recommendedName>
</protein>
<dbReference type="InterPro" id="IPR050221">
    <property type="entry name" value="26S_Proteasome_ATPase"/>
</dbReference>
<evidence type="ECO:0000259" key="8">
    <source>
        <dbReference type="SMART" id="SM00382"/>
    </source>
</evidence>
<dbReference type="InterPro" id="IPR012340">
    <property type="entry name" value="NA-bd_OB-fold"/>
</dbReference>
<dbReference type="Proteomes" id="UP001189624">
    <property type="component" value="Chromosome 9"/>
</dbReference>
<dbReference type="Gramene" id="rna-AYBTSS11_LOCUS25109">
    <property type="protein sequence ID" value="CAJ1973051.1"/>
    <property type="gene ID" value="gene-AYBTSS11_LOCUS25109"/>
</dbReference>
<dbReference type="GO" id="GO:0016887">
    <property type="term" value="F:ATP hydrolysis activity"/>
    <property type="evidence" value="ECO:0007669"/>
    <property type="project" value="InterPro"/>
</dbReference>
<dbReference type="InterPro" id="IPR003959">
    <property type="entry name" value="ATPase_AAA_core"/>
</dbReference>
<dbReference type="SUPFAM" id="SSF52540">
    <property type="entry name" value="P-loop containing nucleoside triphosphate hydrolases"/>
    <property type="match status" value="1"/>
</dbReference>
<dbReference type="Pfam" id="PF00004">
    <property type="entry name" value="AAA"/>
    <property type="match status" value="1"/>
</dbReference>
<dbReference type="GO" id="GO:0005737">
    <property type="term" value="C:cytoplasm"/>
    <property type="evidence" value="ECO:0007669"/>
    <property type="project" value="UniProtKB-SubCell"/>
</dbReference>
<evidence type="ECO:0000313" key="10">
    <source>
        <dbReference type="Proteomes" id="UP001189624"/>
    </source>
</evidence>
<evidence type="ECO:0000256" key="4">
    <source>
        <dbReference type="ARBA" id="ARBA00022741"/>
    </source>
</evidence>
<dbReference type="Gene3D" id="1.10.8.60">
    <property type="match status" value="1"/>
</dbReference>
<evidence type="ECO:0000256" key="2">
    <source>
        <dbReference type="ARBA" id="ARBA00006914"/>
    </source>
</evidence>
<comment type="subcellular location">
    <subcellularLocation>
        <location evidence="1">Cytoplasm</location>
    </subcellularLocation>
</comment>
<comment type="similarity">
    <text evidence="2">Belongs to the AAA ATPase family.</text>
</comment>
<dbReference type="InterPro" id="IPR027417">
    <property type="entry name" value="P-loop_NTPase"/>
</dbReference>
<name>A0AA86TB73_9FABA</name>
<dbReference type="PANTHER" id="PTHR23073">
    <property type="entry name" value="26S PROTEASOME REGULATORY SUBUNIT"/>
    <property type="match status" value="1"/>
</dbReference>
<evidence type="ECO:0000256" key="1">
    <source>
        <dbReference type="ARBA" id="ARBA00004496"/>
    </source>
</evidence>
<sequence length="405" mass="45240">MSNETDETERRRSAEAEYRKKLSDLKDVKAYIHLAKMDKKILEDELAETEKELEHLRGCGYQVAHVIKPYDNGRFIVDAKVSRYIADCSSKLDKEKIKAETRVFLDNRTMTIMGILPPELDPEVQNMLVEAPGNITFDALGGLSDQIQQLRESIELPLLNPEIFRTVGVRPHKSVLLYGPPGNGKTFLARAIASNIGAKFMKVVASALLIGCHGEGARLIRAMFRYAREHQPCIIFIDEIDAIGGRRLAMGSSGDREVQRILVELLQQIDGFNEFDQVKVIMATDRRDTLDPTLLRPGRIDRQIEFPLPNKHARMQILHIHSAEIAKEGEIDYEAVVNLSEGFNGADLRNVCTEAGLSALRADRDCVINEDFMKVPTSLSGVPTRSCGIEENLASNGNCIAVNEI</sequence>
<dbReference type="InterPro" id="IPR032501">
    <property type="entry name" value="Prot_ATP_ID_OB_2nd"/>
</dbReference>
<dbReference type="Gene3D" id="2.40.50.140">
    <property type="entry name" value="Nucleic acid-binding proteins"/>
    <property type="match status" value="1"/>
</dbReference>
<dbReference type="GO" id="GO:0005524">
    <property type="term" value="F:ATP binding"/>
    <property type="evidence" value="ECO:0007669"/>
    <property type="project" value="UniProtKB-KW"/>
</dbReference>
<keyword evidence="5" id="KW-0067">ATP-binding</keyword>
<evidence type="ECO:0000256" key="6">
    <source>
        <dbReference type="ARBA" id="ARBA00022942"/>
    </source>
</evidence>
<dbReference type="AlphaFoldDB" id="A0AA86TB73"/>
<dbReference type="FunFam" id="3.40.50.300:FF:000033">
    <property type="entry name" value="26S protease regulatory subunit 6B"/>
    <property type="match status" value="1"/>
</dbReference>
<organism evidence="9 10">
    <name type="scientific">Sphenostylis stenocarpa</name>
    <dbReference type="NCBI Taxonomy" id="92480"/>
    <lineage>
        <taxon>Eukaryota</taxon>
        <taxon>Viridiplantae</taxon>
        <taxon>Streptophyta</taxon>
        <taxon>Embryophyta</taxon>
        <taxon>Tracheophyta</taxon>
        <taxon>Spermatophyta</taxon>
        <taxon>Magnoliopsida</taxon>
        <taxon>eudicotyledons</taxon>
        <taxon>Gunneridae</taxon>
        <taxon>Pentapetalae</taxon>
        <taxon>rosids</taxon>
        <taxon>fabids</taxon>
        <taxon>Fabales</taxon>
        <taxon>Fabaceae</taxon>
        <taxon>Papilionoideae</taxon>
        <taxon>50 kb inversion clade</taxon>
        <taxon>NPAAA clade</taxon>
        <taxon>indigoferoid/millettioid clade</taxon>
        <taxon>Phaseoleae</taxon>
        <taxon>Sphenostylis</taxon>
    </lineage>
</organism>
<evidence type="ECO:0000256" key="3">
    <source>
        <dbReference type="ARBA" id="ARBA00022490"/>
    </source>
</evidence>
<reference evidence="9" key="1">
    <citation type="submission" date="2023-10" db="EMBL/GenBank/DDBJ databases">
        <authorList>
            <person name="Domelevo Entfellner J.-B."/>
        </authorList>
    </citation>
    <scope>NUCLEOTIDE SEQUENCE</scope>
</reference>
<evidence type="ECO:0000256" key="5">
    <source>
        <dbReference type="ARBA" id="ARBA00022840"/>
    </source>
</evidence>
<evidence type="ECO:0000313" key="9">
    <source>
        <dbReference type="EMBL" id="CAJ1973051.1"/>
    </source>
</evidence>
<keyword evidence="3" id="KW-0963">Cytoplasm</keyword>
<gene>
    <name evidence="9" type="ORF">AYBTSS11_LOCUS25109</name>
</gene>
<evidence type="ECO:0000256" key="7">
    <source>
        <dbReference type="SAM" id="Coils"/>
    </source>
</evidence>
<feature type="domain" description="AAA+ ATPase" evidence="8">
    <location>
        <begin position="171"/>
        <end position="310"/>
    </location>
</feature>
<keyword evidence="10" id="KW-1185">Reference proteome</keyword>
<dbReference type="Pfam" id="PF16450">
    <property type="entry name" value="Prot_ATP_ID_OB_C"/>
    <property type="match status" value="1"/>
</dbReference>
<dbReference type="Pfam" id="PF17862">
    <property type="entry name" value="AAA_lid_3"/>
    <property type="match status" value="1"/>
</dbReference>
<dbReference type="Gene3D" id="3.40.50.300">
    <property type="entry name" value="P-loop containing nucleotide triphosphate hydrolases"/>
    <property type="match status" value="1"/>
</dbReference>
<dbReference type="InterPro" id="IPR041569">
    <property type="entry name" value="AAA_lid_3"/>
</dbReference>
<keyword evidence="7" id="KW-0175">Coiled coil</keyword>
<accession>A0AA86TB73</accession>
<keyword evidence="6" id="KW-0647">Proteasome</keyword>
<keyword evidence="4" id="KW-0547">Nucleotide-binding</keyword>
<dbReference type="GO" id="GO:0000502">
    <property type="term" value="C:proteasome complex"/>
    <property type="evidence" value="ECO:0007669"/>
    <property type="project" value="UniProtKB-KW"/>
</dbReference>
<proteinExistence type="inferred from homology"/>
<dbReference type="EMBL" id="OY731406">
    <property type="protein sequence ID" value="CAJ1973051.1"/>
    <property type="molecule type" value="Genomic_DNA"/>
</dbReference>